<dbReference type="EMBL" id="KN838605">
    <property type="protein sequence ID" value="KIK01517.1"/>
    <property type="molecule type" value="Genomic_DNA"/>
</dbReference>
<evidence type="ECO:0000313" key="1">
    <source>
        <dbReference type="EMBL" id="KIK01517.1"/>
    </source>
</evidence>
<dbReference type="AlphaFoldDB" id="A0A0C9XVA6"/>
<dbReference type="Proteomes" id="UP000054477">
    <property type="component" value="Unassembled WGS sequence"/>
</dbReference>
<gene>
    <name evidence="1" type="ORF">K443DRAFT_661704</name>
</gene>
<sequence length="60" mass="6837">MARTSGEYFISLEVIPSAREILFDSGLGHKSLLVVCKTFYRQILYLISTSPDLRQLWTTA</sequence>
<name>A0A0C9XVA6_9AGAR</name>
<reference evidence="2" key="2">
    <citation type="submission" date="2015-01" db="EMBL/GenBank/DDBJ databases">
        <title>Evolutionary Origins and Diversification of the Mycorrhizal Mutualists.</title>
        <authorList>
            <consortium name="DOE Joint Genome Institute"/>
            <consortium name="Mycorrhizal Genomics Consortium"/>
            <person name="Kohler A."/>
            <person name="Kuo A."/>
            <person name="Nagy L.G."/>
            <person name="Floudas D."/>
            <person name="Copeland A."/>
            <person name="Barry K.W."/>
            <person name="Cichocki N."/>
            <person name="Veneault-Fourrey C."/>
            <person name="LaButti K."/>
            <person name="Lindquist E.A."/>
            <person name="Lipzen A."/>
            <person name="Lundell T."/>
            <person name="Morin E."/>
            <person name="Murat C."/>
            <person name="Riley R."/>
            <person name="Ohm R."/>
            <person name="Sun H."/>
            <person name="Tunlid A."/>
            <person name="Henrissat B."/>
            <person name="Grigoriev I.V."/>
            <person name="Hibbett D.S."/>
            <person name="Martin F."/>
        </authorList>
    </citation>
    <scope>NUCLEOTIDE SEQUENCE [LARGE SCALE GENOMIC DNA]</scope>
    <source>
        <strain evidence="2">LaAM-08-1</strain>
    </source>
</reference>
<keyword evidence="2" id="KW-1185">Reference proteome</keyword>
<organism evidence="1 2">
    <name type="scientific">Laccaria amethystina LaAM-08-1</name>
    <dbReference type="NCBI Taxonomy" id="1095629"/>
    <lineage>
        <taxon>Eukaryota</taxon>
        <taxon>Fungi</taxon>
        <taxon>Dikarya</taxon>
        <taxon>Basidiomycota</taxon>
        <taxon>Agaricomycotina</taxon>
        <taxon>Agaricomycetes</taxon>
        <taxon>Agaricomycetidae</taxon>
        <taxon>Agaricales</taxon>
        <taxon>Agaricineae</taxon>
        <taxon>Hydnangiaceae</taxon>
        <taxon>Laccaria</taxon>
    </lineage>
</organism>
<evidence type="ECO:0000313" key="2">
    <source>
        <dbReference type="Proteomes" id="UP000054477"/>
    </source>
</evidence>
<dbReference type="HOGENOM" id="CLU_2942137_0_0_1"/>
<accession>A0A0C9XVA6</accession>
<reference evidence="1 2" key="1">
    <citation type="submission" date="2014-04" db="EMBL/GenBank/DDBJ databases">
        <authorList>
            <consortium name="DOE Joint Genome Institute"/>
            <person name="Kuo A."/>
            <person name="Kohler A."/>
            <person name="Nagy L.G."/>
            <person name="Floudas D."/>
            <person name="Copeland A."/>
            <person name="Barry K.W."/>
            <person name="Cichocki N."/>
            <person name="Veneault-Fourrey C."/>
            <person name="LaButti K."/>
            <person name="Lindquist E.A."/>
            <person name="Lipzen A."/>
            <person name="Lundell T."/>
            <person name="Morin E."/>
            <person name="Murat C."/>
            <person name="Sun H."/>
            <person name="Tunlid A."/>
            <person name="Henrissat B."/>
            <person name="Grigoriev I.V."/>
            <person name="Hibbett D.S."/>
            <person name="Martin F."/>
            <person name="Nordberg H.P."/>
            <person name="Cantor M.N."/>
            <person name="Hua S.X."/>
        </authorList>
    </citation>
    <scope>NUCLEOTIDE SEQUENCE [LARGE SCALE GENOMIC DNA]</scope>
    <source>
        <strain evidence="1 2">LaAM-08-1</strain>
    </source>
</reference>
<protein>
    <submittedName>
        <fullName evidence="1">Uncharacterized protein</fullName>
    </submittedName>
</protein>
<proteinExistence type="predicted"/>